<keyword evidence="4" id="KW-1185">Reference proteome</keyword>
<sequence>MKKFLVFIERQPQFTGESIPNHLRYIQQLREQDILVAAGGFTDQTGGAYILQANSLEEAVKLAENDPMFMENTCIYKVKEWNVK</sequence>
<name>A0ABY4CJE8_9BACL</name>
<gene>
    <name evidence="3" type="ORF">LSG31_15415</name>
</gene>
<dbReference type="InterPro" id="IPR005545">
    <property type="entry name" value="YCII"/>
</dbReference>
<dbReference type="Proteomes" id="UP000830167">
    <property type="component" value="Chromosome"/>
</dbReference>
<comment type="similarity">
    <text evidence="1">Belongs to the YciI family.</text>
</comment>
<dbReference type="RefSeq" id="WP_347435971.1">
    <property type="nucleotide sequence ID" value="NZ_CP089291.1"/>
</dbReference>
<accession>A0ABY4CJE8</accession>
<evidence type="ECO:0000313" key="4">
    <source>
        <dbReference type="Proteomes" id="UP000830167"/>
    </source>
</evidence>
<dbReference type="Pfam" id="PF03795">
    <property type="entry name" value="YCII"/>
    <property type="match status" value="1"/>
</dbReference>
<proteinExistence type="inferred from homology"/>
<dbReference type="SUPFAM" id="SSF54909">
    <property type="entry name" value="Dimeric alpha+beta barrel"/>
    <property type="match status" value="1"/>
</dbReference>
<dbReference type="PANTHER" id="PTHR37828">
    <property type="entry name" value="GSR2449 PROTEIN"/>
    <property type="match status" value="1"/>
</dbReference>
<dbReference type="InterPro" id="IPR011008">
    <property type="entry name" value="Dimeric_a/b-barrel"/>
</dbReference>
<evidence type="ECO:0000256" key="1">
    <source>
        <dbReference type="ARBA" id="ARBA00007689"/>
    </source>
</evidence>
<feature type="domain" description="YCII-related" evidence="2">
    <location>
        <begin position="16"/>
        <end position="82"/>
    </location>
</feature>
<protein>
    <submittedName>
        <fullName evidence="3">YciI family protein</fullName>
    </submittedName>
</protein>
<evidence type="ECO:0000313" key="3">
    <source>
        <dbReference type="EMBL" id="UOF89283.1"/>
    </source>
</evidence>
<dbReference type="PANTHER" id="PTHR37828:SF1">
    <property type="entry name" value="YCII-RELATED DOMAIN-CONTAINING PROTEIN"/>
    <property type="match status" value="1"/>
</dbReference>
<reference evidence="3" key="1">
    <citation type="submission" date="2021-12" db="EMBL/GenBank/DDBJ databases">
        <title>Alicyclobacillaceae gen. nov., sp. nov., isolated from chalcocite enrichment system.</title>
        <authorList>
            <person name="Jiang Z."/>
        </authorList>
    </citation>
    <scope>NUCLEOTIDE SEQUENCE</scope>
    <source>
        <strain evidence="3">MYW30-H2</strain>
    </source>
</reference>
<evidence type="ECO:0000259" key="2">
    <source>
        <dbReference type="Pfam" id="PF03795"/>
    </source>
</evidence>
<organism evidence="3 4">
    <name type="scientific">Fodinisporobacter ferrooxydans</name>
    <dbReference type="NCBI Taxonomy" id="2901836"/>
    <lineage>
        <taxon>Bacteria</taxon>
        <taxon>Bacillati</taxon>
        <taxon>Bacillota</taxon>
        <taxon>Bacilli</taxon>
        <taxon>Bacillales</taxon>
        <taxon>Alicyclobacillaceae</taxon>
        <taxon>Fodinisporobacter</taxon>
    </lineage>
</organism>
<dbReference type="EMBL" id="CP089291">
    <property type="protein sequence ID" value="UOF89283.1"/>
    <property type="molecule type" value="Genomic_DNA"/>
</dbReference>
<dbReference type="Gene3D" id="3.30.70.1060">
    <property type="entry name" value="Dimeric alpha+beta barrel"/>
    <property type="match status" value="1"/>
</dbReference>